<dbReference type="AlphaFoldDB" id="W2UZL9"/>
<evidence type="ECO:0000256" key="3">
    <source>
        <dbReference type="ARBA" id="ARBA00022679"/>
    </source>
</evidence>
<keyword evidence="6" id="KW-1185">Reference proteome</keyword>
<evidence type="ECO:0000256" key="1">
    <source>
        <dbReference type="ARBA" id="ARBA00006739"/>
    </source>
</evidence>
<comment type="caution">
    <text evidence="5">The sequence shown here is derived from an EMBL/GenBank/DDBJ whole genome shotgun (WGS) entry which is preliminary data.</text>
</comment>
<dbReference type="Pfam" id="PF13641">
    <property type="entry name" value="Glyco_tranf_2_3"/>
    <property type="match status" value="1"/>
</dbReference>
<protein>
    <submittedName>
        <fullName evidence="5">Uncharacterized protein</fullName>
    </submittedName>
</protein>
<dbReference type="InterPro" id="IPR029044">
    <property type="entry name" value="Nucleotide-diphossugar_trans"/>
</dbReference>
<comment type="similarity">
    <text evidence="1">Belongs to the glycosyltransferase 2 family.</text>
</comment>
<feature type="transmembrane region" description="Helical" evidence="4">
    <location>
        <begin position="87"/>
        <end position="103"/>
    </location>
</feature>
<evidence type="ECO:0000256" key="4">
    <source>
        <dbReference type="SAM" id="Phobius"/>
    </source>
</evidence>
<sequence length="492" mass="58260">MNRLSFDDIKLCCKYNVVFLSDKQHIGHCGLSSDTRYKIRKFYKRKIRFVRISEKYRNAILQKYLIKYSTCIPENFCTAQNPKYKNIILFVIILLICYLANFFGNVGVYLLNLIYFLYYTMKFITIFACHKSTHNKNSSKIEKYPVYSIIIPLYKESHMVHSILNSVYSLEYPKNMLDVLVVLEEDDAETIEVVTQYQSERHFRSIIVPNSIPRTKSKACKYALPFVKGELLTIYDAEDIPEKDQLIKVSEVFMNNKDLFCVQCRLNFYNKEHNLLTKLLSIEYKIHFDFFLQSLANLALIVPLGGTSNHFNVHMLTQQNNWDPYNVTEDADIAVRYYKPRYITISNSYTYEESVYSLHAWIKQRSRWIKGFLQTFCTHSKEILQENDIKKQISFLMLFGIPNLIILTSPFVLFHNILYGYNSLYTAMNLLCFYITEVVLVIFVHKNLRNILIYLLYPVYLTFFLPVASYVALYSLYRNPYYWSKTEHTGKR</sequence>
<accession>W2UZL9</accession>
<keyword evidence="2" id="KW-0328">Glycosyltransferase</keyword>
<evidence type="ECO:0000256" key="2">
    <source>
        <dbReference type="ARBA" id="ARBA00022676"/>
    </source>
</evidence>
<dbReference type="EMBL" id="AXCJ01000005">
    <property type="protein sequence ID" value="ETO91419.1"/>
    <property type="molecule type" value="Genomic_DNA"/>
</dbReference>
<dbReference type="SUPFAM" id="SSF53448">
    <property type="entry name" value="Nucleotide-diphospho-sugar transferases"/>
    <property type="match status" value="1"/>
</dbReference>
<dbReference type="PATRIC" id="fig|1401685.3.peg.625"/>
<feature type="transmembrane region" description="Helical" evidence="4">
    <location>
        <begin position="424"/>
        <end position="444"/>
    </location>
</feature>
<gene>
    <name evidence="5" type="ORF">P857_334</name>
</gene>
<keyword evidence="4" id="KW-0472">Membrane</keyword>
<proteinExistence type="inferred from homology"/>
<keyword evidence="4" id="KW-1133">Transmembrane helix</keyword>
<dbReference type="GO" id="GO:0016757">
    <property type="term" value="F:glycosyltransferase activity"/>
    <property type="evidence" value="ECO:0007669"/>
    <property type="project" value="UniProtKB-KW"/>
</dbReference>
<feature type="transmembrane region" description="Helical" evidence="4">
    <location>
        <begin position="451"/>
        <end position="477"/>
    </location>
</feature>
<dbReference type="Proteomes" id="UP000018951">
    <property type="component" value="Unassembled WGS sequence"/>
</dbReference>
<keyword evidence="4" id="KW-0812">Transmembrane</keyword>
<dbReference type="PANTHER" id="PTHR43630:SF1">
    <property type="entry name" value="POLY-BETA-1,6-N-ACETYL-D-GLUCOSAMINE SYNTHASE"/>
    <property type="match status" value="1"/>
</dbReference>
<keyword evidence="3" id="KW-0808">Transferase</keyword>
<feature type="transmembrane region" description="Helical" evidence="4">
    <location>
        <begin position="395"/>
        <end position="418"/>
    </location>
</feature>
<reference evidence="5 6" key="1">
    <citation type="journal article" date="2013" name="PLoS ONE">
        <title>Bacterial endosymbiosis in a chordate host: long-term co-evolution and conservation of secondary metabolism.</title>
        <authorList>
            <person name="Kwan J.C."/>
            <person name="Schmidt E.W."/>
        </authorList>
    </citation>
    <scope>NUCLEOTIDE SEQUENCE [LARGE SCALE GENOMIC DNA]</scope>
    <source>
        <strain evidence="6">L6</strain>
    </source>
</reference>
<evidence type="ECO:0000313" key="6">
    <source>
        <dbReference type="Proteomes" id="UP000018951"/>
    </source>
</evidence>
<dbReference type="STRING" id="1401685.P857_334"/>
<name>W2UZL9_9RICK</name>
<dbReference type="PANTHER" id="PTHR43630">
    <property type="entry name" value="POLY-BETA-1,6-N-ACETYL-D-GLUCOSAMINE SYNTHASE"/>
    <property type="match status" value="1"/>
</dbReference>
<organism evidence="5 6">
    <name type="scientific">Candidatus Xenolissoclinum pacificiensis L6</name>
    <dbReference type="NCBI Taxonomy" id="1401685"/>
    <lineage>
        <taxon>Bacteria</taxon>
        <taxon>Pseudomonadati</taxon>
        <taxon>Pseudomonadota</taxon>
        <taxon>Alphaproteobacteria</taxon>
        <taxon>Rickettsiales</taxon>
        <taxon>Anaplasmataceae</taxon>
        <taxon>Candidatus Xenolissoclinum</taxon>
    </lineage>
</organism>
<feature type="transmembrane region" description="Helical" evidence="4">
    <location>
        <begin position="109"/>
        <end position="129"/>
    </location>
</feature>
<evidence type="ECO:0000313" key="5">
    <source>
        <dbReference type="EMBL" id="ETO91419.1"/>
    </source>
</evidence>
<dbReference type="Gene3D" id="3.90.550.10">
    <property type="entry name" value="Spore Coat Polysaccharide Biosynthesis Protein SpsA, Chain A"/>
    <property type="match status" value="1"/>
</dbReference>